<feature type="compositionally biased region" description="Low complexity" evidence="1">
    <location>
        <begin position="829"/>
        <end position="854"/>
    </location>
</feature>
<evidence type="ECO:0000256" key="1">
    <source>
        <dbReference type="SAM" id="MobiDB-lite"/>
    </source>
</evidence>
<feature type="region of interest" description="Disordered" evidence="1">
    <location>
        <begin position="323"/>
        <end position="376"/>
    </location>
</feature>
<gene>
    <name evidence="2" type="ORF">ASPZODRAFT_156239</name>
</gene>
<feature type="compositionally biased region" description="Basic and acidic residues" evidence="1">
    <location>
        <begin position="259"/>
        <end position="271"/>
    </location>
</feature>
<dbReference type="GeneID" id="34612720"/>
<feature type="region of interest" description="Disordered" evidence="1">
    <location>
        <begin position="124"/>
        <end position="245"/>
    </location>
</feature>
<organism evidence="2 3">
    <name type="scientific">Penicilliopsis zonata CBS 506.65</name>
    <dbReference type="NCBI Taxonomy" id="1073090"/>
    <lineage>
        <taxon>Eukaryota</taxon>
        <taxon>Fungi</taxon>
        <taxon>Dikarya</taxon>
        <taxon>Ascomycota</taxon>
        <taxon>Pezizomycotina</taxon>
        <taxon>Eurotiomycetes</taxon>
        <taxon>Eurotiomycetidae</taxon>
        <taxon>Eurotiales</taxon>
        <taxon>Aspergillaceae</taxon>
        <taxon>Penicilliopsis</taxon>
    </lineage>
</organism>
<evidence type="ECO:0000313" key="3">
    <source>
        <dbReference type="Proteomes" id="UP000184188"/>
    </source>
</evidence>
<reference evidence="3" key="1">
    <citation type="journal article" date="2017" name="Genome Biol.">
        <title>Comparative genomics reveals high biological diversity and specific adaptations in the industrially and medically important fungal genus Aspergillus.</title>
        <authorList>
            <person name="de Vries R.P."/>
            <person name="Riley R."/>
            <person name="Wiebenga A."/>
            <person name="Aguilar-Osorio G."/>
            <person name="Amillis S."/>
            <person name="Uchima C.A."/>
            <person name="Anderluh G."/>
            <person name="Asadollahi M."/>
            <person name="Askin M."/>
            <person name="Barry K."/>
            <person name="Battaglia E."/>
            <person name="Bayram O."/>
            <person name="Benocci T."/>
            <person name="Braus-Stromeyer S.A."/>
            <person name="Caldana C."/>
            <person name="Canovas D."/>
            <person name="Cerqueira G.C."/>
            <person name="Chen F."/>
            <person name="Chen W."/>
            <person name="Choi C."/>
            <person name="Clum A."/>
            <person name="Dos Santos R.A."/>
            <person name="Damasio A.R."/>
            <person name="Diallinas G."/>
            <person name="Emri T."/>
            <person name="Fekete E."/>
            <person name="Flipphi M."/>
            <person name="Freyberg S."/>
            <person name="Gallo A."/>
            <person name="Gournas C."/>
            <person name="Habgood R."/>
            <person name="Hainaut M."/>
            <person name="Harispe M.L."/>
            <person name="Henrissat B."/>
            <person name="Hilden K.S."/>
            <person name="Hope R."/>
            <person name="Hossain A."/>
            <person name="Karabika E."/>
            <person name="Karaffa L."/>
            <person name="Karanyi Z."/>
            <person name="Krasevec N."/>
            <person name="Kuo A."/>
            <person name="Kusch H."/>
            <person name="LaButti K."/>
            <person name="Lagendijk E.L."/>
            <person name="Lapidus A."/>
            <person name="Levasseur A."/>
            <person name="Lindquist E."/>
            <person name="Lipzen A."/>
            <person name="Logrieco A.F."/>
            <person name="MacCabe A."/>
            <person name="Maekelae M.R."/>
            <person name="Malavazi I."/>
            <person name="Melin P."/>
            <person name="Meyer V."/>
            <person name="Mielnichuk N."/>
            <person name="Miskei M."/>
            <person name="Molnar A.P."/>
            <person name="Mule G."/>
            <person name="Ngan C.Y."/>
            <person name="Orejas M."/>
            <person name="Orosz E."/>
            <person name="Ouedraogo J.P."/>
            <person name="Overkamp K.M."/>
            <person name="Park H.-S."/>
            <person name="Perrone G."/>
            <person name="Piumi F."/>
            <person name="Punt P.J."/>
            <person name="Ram A.F."/>
            <person name="Ramon A."/>
            <person name="Rauscher S."/>
            <person name="Record E."/>
            <person name="Riano-Pachon D.M."/>
            <person name="Robert V."/>
            <person name="Roehrig J."/>
            <person name="Ruller R."/>
            <person name="Salamov A."/>
            <person name="Salih N.S."/>
            <person name="Samson R.A."/>
            <person name="Sandor E."/>
            <person name="Sanguinetti M."/>
            <person name="Schuetze T."/>
            <person name="Sepcic K."/>
            <person name="Shelest E."/>
            <person name="Sherlock G."/>
            <person name="Sophianopoulou V."/>
            <person name="Squina F.M."/>
            <person name="Sun H."/>
            <person name="Susca A."/>
            <person name="Todd R.B."/>
            <person name="Tsang A."/>
            <person name="Unkles S.E."/>
            <person name="van de Wiele N."/>
            <person name="van Rossen-Uffink D."/>
            <person name="Oliveira J.V."/>
            <person name="Vesth T.C."/>
            <person name="Visser J."/>
            <person name="Yu J.-H."/>
            <person name="Zhou M."/>
            <person name="Andersen M.R."/>
            <person name="Archer D.B."/>
            <person name="Baker S.E."/>
            <person name="Benoit I."/>
            <person name="Brakhage A.A."/>
            <person name="Braus G.H."/>
            <person name="Fischer R."/>
            <person name="Frisvad J.C."/>
            <person name="Goldman G.H."/>
            <person name="Houbraken J."/>
            <person name="Oakley B."/>
            <person name="Pocsi I."/>
            <person name="Scazzocchio C."/>
            <person name="Seiboth B."/>
            <person name="vanKuyk P.A."/>
            <person name="Wortman J."/>
            <person name="Dyer P.S."/>
            <person name="Grigoriev I.V."/>
        </authorList>
    </citation>
    <scope>NUCLEOTIDE SEQUENCE [LARGE SCALE GENOMIC DNA]</scope>
    <source>
        <strain evidence="3">CBS 506.65</strain>
    </source>
</reference>
<feature type="region of interest" description="Disordered" evidence="1">
    <location>
        <begin position="259"/>
        <end position="304"/>
    </location>
</feature>
<feature type="compositionally biased region" description="Low complexity" evidence="1">
    <location>
        <begin position="1"/>
        <end position="21"/>
    </location>
</feature>
<accession>A0A1L9SVU7</accession>
<keyword evidence="3" id="KW-1185">Reference proteome</keyword>
<dbReference type="RefSeq" id="XP_022585842.1">
    <property type="nucleotide sequence ID" value="XM_022726256.1"/>
</dbReference>
<feature type="compositionally biased region" description="Basic residues" evidence="1">
    <location>
        <begin position="207"/>
        <end position="216"/>
    </location>
</feature>
<dbReference type="OrthoDB" id="5369729at2759"/>
<feature type="region of interest" description="Disordered" evidence="1">
    <location>
        <begin position="883"/>
        <end position="927"/>
    </location>
</feature>
<feature type="compositionally biased region" description="Low complexity" evidence="1">
    <location>
        <begin position="479"/>
        <end position="493"/>
    </location>
</feature>
<feature type="compositionally biased region" description="Polar residues" evidence="1">
    <location>
        <begin position="463"/>
        <end position="473"/>
    </location>
</feature>
<sequence>MQPALLSSPSSSSRRSSLSGLRSRRRTESAAAASPGSRTSSYLPDDASPHAVLARRSMGAPSPTTTTFSTAAAAVTAAAAAATPTSRRPLSASHLSNVVLATDRPSTSPRYKSHQRLSLLALGADSRDRHPPLAAPDDNNNNLNDSNNSSNENHDHDHDYDHLYDGKNKSSGFTTTPTSIRTRKRAYTTTSGIAALDGPPDAAKQLPSHHHHHHHHHNDDPGVKSKMSMSVPYGSGSPRANDGSRTDDVFLNIAQADSQRRDSLGRSELRRSRFGFAGQSLRSPTARSSKKETTASPDQLRFRNSAAADTESPLYAATAPISSSASAHPLGDDHSHTRYFNGGGSSSRSTIGLGRSRLGRTSPDSASPDSPEQLQLPLGIERRASLHENRLYRNSTLSTIRSSRQTSTSEATERAVRATDQDNKSRPDGTESTLSTTAPSVWDELDDLKSRIKKLELTGKLPPSSQAAMSSISGERPRTATTTVTTLSSSPKTGGHSKTVVTTAPTAMSEEEALQQAHPLLHAALAKAKGVVRSEVFNTLEATVTDALKLSSMLGGSAPLSSSVSVVNGYSTSERQARRKAESLCRSLTELCLALSEDQPPVTGTSTSSETLTATQPSRREFLEADCLTPTPPSFQRAASHEPDARLYSNHPPRVSTSRLEVRRATLGNITTNTSPRQMQDTKSVAASPAPSRLSRLSTSLRTRRLQASEDVRSAAAGGGAVSGLPRVSSSHRTSRELSEPPAPSSSSFSSSLTADLQTRQTTQTFSPRIPPQQSLPQVPQPPHTPTTQQQQPNNLHLRRSFLAQPTNNYTPFASSLNIQPGSRRYGFTPTTTSSGSTDPATTTTSTTRGDATPAFYTTTTATTTTTPAQQYQTRIIAPSHKLATSYTPIQPSRARADSFGGTRRFGLRTRPVSTMGEAKPLDDSID</sequence>
<feature type="compositionally biased region" description="Basic and acidic residues" evidence="1">
    <location>
        <begin position="411"/>
        <end position="429"/>
    </location>
</feature>
<feature type="region of interest" description="Disordered" evidence="1">
    <location>
        <begin position="396"/>
        <end position="439"/>
    </location>
</feature>
<feature type="compositionally biased region" description="Low complexity" evidence="1">
    <location>
        <begin position="396"/>
        <end position="409"/>
    </location>
</feature>
<feature type="compositionally biased region" description="Low complexity" evidence="1">
    <location>
        <begin position="137"/>
        <end position="151"/>
    </location>
</feature>
<proteinExistence type="predicted"/>
<dbReference type="Proteomes" id="UP000184188">
    <property type="component" value="Unassembled WGS sequence"/>
</dbReference>
<feature type="compositionally biased region" description="Polar residues" evidence="1">
    <location>
        <begin position="362"/>
        <end position="373"/>
    </location>
</feature>
<dbReference type="EMBL" id="KV878336">
    <property type="protein sequence ID" value="OJJ51332.1"/>
    <property type="molecule type" value="Genomic_DNA"/>
</dbReference>
<feature type="region of interest" description="Disordered" evidence="1">
    <location>
        <begin position="457"/>
        <end position="499"/>
    </location>
</feature>
<feature type="region of interest" description="Disordered" evidence="1">
    <location>
        <begin position="598"/>
        <end position="617"/>
    </location>
</feature>
<feature type="compositionally biased region" description="Low complexity" evidence="1">
    <location>
        <begin position="692"/>
        <end position="701"/>
    </location>
</feature>
<evidence type="ECO:0008006" key="4">
    <source>
        <dbReference type="Google" id="ProtNLM"/>
    </source>
</evidence>
<feature type="compositionally biased region" description="Polar residues" evidence="1">
    <location>
        <begin position="169"/>
        <end position="180"/>
    </location>
</feature>
<dbReference type="STRING" id="1073090.A0A1L9SVU7"/>
<dbReference type="AlphaFoldDB" id="A0A1L9SVU7"/>
<feature type="region of interest" description="Disordered" evidence="1">
    <location>
        <begin position="1"/>
        <end position="67"/>
    </location>
</feature>
<dbReference type="VEuPathDB" id="FungiDB:ASPZODRAFT_156239"/>
<feature type="compositionally biased region" description="Polar residues" evidence="1">
    <location>
        <begin position="807"/>
        <end position="821"/>
    </location>
</feature>
<feature type="region of interest" description="Disordered" evidence="1">
    <location>
        <begin position="628"/>
        <end position="793"/>
    </location>
</feature>
<feature type="compositionally biased region" description="Polar residues" evidence="1">
    <location>
        <begin position="753"/>
        <end position="767"/>
    </location>
</feature>
<protein>
    <recommendedName>
        <fullName evidence="4">LPXTG-motif cell wall anchor domain protein</fullName>
    </recommendedName>
</protein>
<feature type="compositionally biased region" description="Basic and acidic residues" evidence="1">
    <location>
        <begin position="152"/>
        <end position="168"/>
    </location>
</feature>
<feature type="compositionally biased region" description="Polar residues" evidence="1">
    <location>
        <begin position="668"/>
        <end position="685"/>
    </location>
</feature>
<feature type="region of interest" description="Disordered" evidence="1">
    <location>
        <begin position="807"/>
        <end position="854"/>
    </location>
</feature>
<evidence type="ECO:0000313" key="2">
    <source>
        <dbReference type="EMBL" id="OJJ51332.1"/>
    </source>
</evidence>
<feature type="compositionally biased region" description="Polar residues" evidence="1">
    <location>
        <begin position="602"/>
        <end position="617"/>
    </location>
</feature>
<feature type="compositionally biased region" description="Polar residues" evidence="1">
    <location>
        <begin position="430"/>
        <end position="439"/>
    </location>
</feature>
<feature type="compositionally biased region" description="Low complexity" evidence="1">
    <location>
        <begin position="900"/>
        <end position="911"/>
    </location>
</feature>
<name>A0A1L9SVU7_9EURO</name>